<dbReference type="PROSITE" id="PS50893">
    <property type="entry name" value="ABC_TRANSPORTER_2"/>
    <property type="match status" value="1"/>
</dbReference>
<dbReference type="Gene3D" id="2.40.50.140">
    <property type="entry name" value="Nucleic acid-binding proteins"/>
    <property type="match status" value="1"/>
</dbReference>
<feature type="domain" description="ABC transporter" evidence="8">
    <location>
        <begin position="6"/>
        <end position="236"/>
    </location>
</feature>
<dbReference type="NCBIfam" id="TIGR01187">
    <property type="entry name" value="potA"/>
    <property type="match status" value="1"/>
</dbReference>
<dbReference type="FunFam" id="3.40.50.300:FF:000133">
    <property type="entry name" value="Spermidine/putrescine import ATP-binding protein PotA"/>
    <property type="match status" value="1"/>
</dbReference>
<keyword evidence="2 7" id="KW-1003">Cell membrane</keyword>
<dbReference type="InterPro" id="IPR017879">
    <property type="entry name" value="PotA_ATP-bd"/>
</dbReference>
<sequence>MSNPFIRLEEVSKSFGLLTVVEGLNLEIGKGEFISLLGPSGSGKTTILMMLAGFESPTSGAIWAGGKRIDSLPPHKRNMGVVFQNYALFPHMTVFENVGFPLRMRGISRADITERVRKALEMVQLGSLADRRPSQLSGGQQQRVALARALIFEPEVVLMDEPLGALDKQLREQMQLDIRDLHRRLDLTIVFVTHDQSEALTMSDRIAIFNRGKIEQIGKPSDIYDHPSTQFVAEFIGETNLISGPIQNIDGGTARVQLPGGQEVVVETAADFRQDGNICLSIRPERIRVKRESGTGNNITATVSDVVYHGDHLRLMLRSNGQPFVVKTDRSQPPPSIGEEVHLSFLPADCWVVRT</sequence>
<keyword evidence="5 7" id="KW-1278">Translocase</keyword>
<dbReference type="Proteomes" id="UP000232163">
    <property type="component" value="Unassembled WGS sequence"/>
</dbReference>
<dbReference type="Pfam" id="PF00005">
    <property type="entry name" value="ABC_tran"/>
    <property type="match status" value="1"/>
</dbReference>
<reference evidence="9 10" key="1">
    <citation type="journal article" date="2017" name="Int J Environ Stud">
        <title>Does the Miocene-Pliocene relict legume Oxytropis triphylla form nitrogen-fixing nodules with a combination of bacterial strains?</title>
        <authorList>
            <person name="Safronova V."/>
            <person name="Belimov A."/>
            <person name="Sazanova A."/>
            <person name="Kuznetsova I."/>
            <person name="Popova J."/>
            <person name="Andronov E."/>
            <person name="Verkhozina A."/>
            <person name="Tikhonovich I."/>
        </authorList>
    </citation>
    <scope>NUCLEOTIDE SEQUENCE [LARGE SCALE GENOMIC DNA]</scope>
    <source>
        <strain evidence="9 10">Tri-38</strain>
    </source>
</reference>
<organism evidence="9 10">
    <name type="scientific">Phyllobacterium zundukense</name>
    <dbReference type="NCBI Taxonomy" id="1867719"/>
    <lineage>
        <taxon>Bacteria</taxon>
        <taxon>Pseudomonadati</taxon>
        <taxon>Pseudomonadota</taxon>
        <taxon>Alphaproteobacteria</taxon>
        <taxon>Hyphomicrobiales</taxon>
        <taxon>Phyllobacteriaceae</taxon>
        <taxon>Phyllobacterium</taxon>
    </lineage>
</organism>
<name>A0A2N9W314_9HYPH</name>
<evidence type="ECO:0000313" key="10">
    <source>
        <dbReference type="Proteomes" id="UP000232163"/>
    </source>
</evidence>
<dbReference type="InterPro" id="IPR005893">
    <property type="entry name" value="PotA-like"/>
</dbReference>
<dbReference type="GO" id="GO:0043190">
    <property type="term" value="C:ATP-binding cassette (ABC) transporter complex"/>
    <property type="evidence" value="ECO:0007669"/>
    <property type="project" value="InterPro"/>
</dbReference>
<dbReference type="InterPro" id="IPR008995">
    <property type="entry name" value="Mo/tungstate-bd_C_term_dom"/>
</dbReference>
<dbReference type="InterPro" id="IPR003439">
    <property type="entry name" value="ABC_transporter-like_ATP-bd"/>
</dbReference>
<dbReference type="InterPro" id="IPR017871">
    <property type="entry name" value="ABC_transporter-like_CS"/>
</dbReference>
<dbReference type="PANTHER" id="PTHR42781">
    <property type="entry name" value="SPERMIDINE/PUTRESCINE IMPORT ATP-BINDING PROTEIN POTA"/>
    <property type="match status" value="1"/>
</dbReference>
<dbReference type="GO" id="GO:0015594">
    <property type="term" value="F:ABC-type putrescine transporter activity"/>
    <property type="evidence" value="ECO:0007669"/>
    <property type="project" value="InterPro"/>
</dbReference>
<comment type="similarity">
    <text evidence="7">Belongs to the ABC transporter superfamily. Spermidine/putrescine importer (TC 3.A.1.11.1) family.</text>
</comment>
<dbReference type="EC" id="7.6.2.11" evidence="7"/>
<keyword evidence="6 7" id="KW-0472">Membrane</keyword>
<dbReference type="KEGG" id="pht:BLM14_21285"/>
<dbReference type="GO" id="GO:0005524">
    <property type="term" value="F:ATP binding"/>
    <property type="evidence" value="ECO:0007669"/>
    <property type="project" value="UniProtKB-KW"/>
</dbReference>
<dbReference type="OrthoDB" id="9802264at2"/>
<evidence type="ECO:0000256" key="2">
    <source>
        <dbReference type="ARBA" id="ARBA00022475"/>
    </source>
</evidence>
<evidence type="ECO:0000256" key="6">
    <source>
        <dbReference type="ARBA" id="ARBA00023136"/>
    </source>
</evidence>
<dbReference type="GO" id="GO:0016887">
    <property type="term" value="F:ATP hydrolysis activity"/>
    <property type="evidence" value="ECO:0007669"/>
    <property type="project" value="InterPro"/>
</dbReference>
<dbReference type="Gene3D" id="3.40.50.300">
    <property type="entry name" value="P-loop containing nucleotide triphosphate hydrolases"/>
    <property type="match status" value="1"/>
</dbReference>
<comment type="caution">
    <text evidence="9">The sequence shown here is derived from an EMBL/GenBank/DDBJ whole genome shotgun (WGS) entry which is preliminary data.</text>
</comment>
<dbReference type="AlphaFoldDB" id="A0A2N9W314"/>
<dbReference type="InterPro" id="IPR027417">
    <property type="entry name" value="P-loop_NTPase"/>
</dbReference>
<dbReference type="InterPro" id="IPR012340">
    <property type="entry name" value="NA-bd_OB-fold"/>
</dbReference>
<evidence type="ECO:0000256" key="4">
    <source>
        <dbReference type="ARBA" id="ARBA00022840"/>
    </source>
</evidence>
<accession>A0A2N9W314</accession>
<proteinExistence type="inferred from homology"/>
<evidence type="ECO:0000256" key="7">
    <source>
        <dbReference type="RuleBase" id="RU364083"/>
    </source>
</evidence>
<comment type="catalytic activity">
    <reaction evidence="7">
        <text>ATP + H2O + polyamine-[polyamine-binding protein]Side 1 = ADP + phosphate + polyamineSide 2 + [polyamine-binding protein]Side 1.</text>
        <dbReference type="EC" id="7.6.2.11"/>
    </reaction>
</comment>
<dbReference type="Pfam" id="PF08402">
    <property type="entry name" value="TOBE_2"/>
    <property type="match status" value="1"/>
</dbReference>
<evidence type="ECO:0000256" key="3">
    <source>
        <dbReference type="ARBA" id="ARBA00022741"/>
    </source>
</evidence>
<evidence type="ECO:0000256" key="5">
    <source>
        <dbReference type="ARBA" id="ARBA00022967"/>
    </source>
</evidence>
<gene>
    <name evidence="7" type="primary">potA</name>
    <name evidence="9" type="ORF">B5P45_03780</name>
</gene>
<dbReference type="PANTHER" id="PTHR42781:SF6">
    <property type="entry name" value="SPERMIDINE_PUTRESCINE IMPORT ATP-BINDING PROTEIN POTA"/>
    <property type="match status" value="1"/>
</dbReference>
<keyword evidence="4 7" id="KW-0067">ATP-binding</keyword>
<keyword evidence="1 7" id="KW-0813">Transport</keyword>
<dbReference type="InterPro" id="IPR050093">
    <property type="entry name" value="ABC_SmlMolc_Importer"/>
</dbReference>
<evidence type="ECO:0000256" key="1">
    <source>
        <dbReference type="ARBA" id="ARBA00022448"/>
    </source>
</evidence>
<dbReference type="RefSeq" id="WP_100001932.1">
    <property type="nucleotide sequence ID" value="NZ_CP017941.1"/>
</dbReference>
<keyword evidence="10" id="KW-1185">Reference proteome</keyword>
<dbReference type="PROSITE" id="PS00211">
    <property type="entry name" value="ABC_TRANSPORTER_1"/>
    <property type="match status" value="1"/>
</dbReference>
<dbReference type="SUPFAM" id="SSF50331">
    <property type="entry name" value="MOP-like"/>
    <property type="match status" value="1"/>
</dbReference>
<comment type="function">
    <text evidence="7">Part of the ABC transporter complex PotABCD involved in spermidine/putrescine import. Responsible for energy coupling to the transport system.</text>
</comment>
<dbReference type="SUPFAM" id="SSF52540">
    <property type="entry name" value="P-loop containing nucleoside triphosphate hydrolases"/>
    <property type="match status" value="1"/>
</dbReference>
<evidence type="ECO:0000259" key="8">
    <source>
        <dbReference type="PROSITE" id="PS50893"/>
    </source>
</evidence>
<protein>
    <recommendedName>
        <fullName evidence="7">Spermidine/putrescine import ATP-binding protein PotA</fullName>
        <ecNumber evidence="7">7.6.2.11</ecNumber>
    </recommendedName>
</protein>
<dbReference type="SMART" id="SM00382">
    <property type="entry name" value="AAA"/>
    <property type="match status" value="1"/>
</dbReference>
<keyword evidence="3 7" id="KW-0547">Nucleotide-binding</keyword>
<dbReference type="EMBL" id="MZMT01000007">
    <property type="protein sequence ID" value="PIO46132.1"/>
    <property type="molecule type" value="Genomic_DNA"/>
</dbReference>
<comment type="subunit">
    <text evidence="7">The complex is composed of two ATP-binding proteins (PotA), two transmembrane proteins (PotB and PotC) and a solute-binding protein (PotD).</text>
</comment>
<evidence type="ECO:0000313" key="9">
    <source>
        <dbReference type="EMBL" id="PIO46132.1"/>
    </source>
</evidence>
<dbReference type="Gene3D" id="2.40.50.100">
    <property type="match status" value="1"/>
</dbReference>
<dbReference type="InterPro" id="IPR013611">
    <property type="entry name" value="Transp-assoc_OB_typ2"/>
</dbReference>
<dbReference type="CDD" id="cd03300">
    <property type="entry name" value="ABC_PotA_N"/>
    <property type="match status" value="1"/>
</dbReference>
<dbReference type="InterPro" id="IPR003593">
    <property type="entry name" value="AAA+_ATPase"/>
</dbReference>